<keyword evidence="10" id="KW-0442">Lipid degradation</keyword>
<comment type="catalytic activity">
    <reaction evidence="10">
        <text>a triacylglycerol + H2O = a diacylglycerol + a fatty acid + H(+)</text>
        <dbReference type="Rhea" id="RHEA:12044"/>
        <dbReference type="ChEBI" id="CHEBI:15377"/>
        <dbReference type="ChEBI" id="CHEBI:15378"/>
        <dbReference type="ChEBI" id="CHEBI:17855"/>
        <dbReference type="ChEBI" id="CHEBI:18035"/>
        <dbReference type="ChEBI" id="CHEBI:28868"/>
        <dbReference type="EC" id="3.1.1.3"/>
    </reaction>
</comment>
<feature type="domain" description="PLAT" evidence="11">
    <location>
        <begin position="362"/>
        <end position="474"/>
    </location>
</feature>
<feature type="active site" description="Charge relay system" evidence="7">
    <location>
        <position position="286"/>
    </location>
</feature>
<dbReference type="Pfam" id="PF01477">
    <property type="entry name" value="PLAT"/>
    <property type="match status" value="1"/>
</dbReference>
<sequence>MRNKDRCLAKSHRPVHSTTLFISGKEVCFERVGCFRDGLPWTGTLERRFAGLPWPPEEINTRFLLYTRDNPKNFQEISAVNHATIQRSHFRMDKISRINIPGWKTDGKWQRHMCNVLLEAEDVNCINLDWLNGSLEYNTAVNNLRVVGAEVAYFIDVLMKVFGYSPSKVHLIGHSLGAHLAGEAGSRLRGIGRITGLDPAGPYFHNTPNEVRLDPSDAEFVDVIHTNAARFLFEFGAGTINACGHLDFYPNGGKHMPGCDDLITPFFKLDFNSFKREAASFFDCHHSRSHRFYSESILNPDAFIAYPCRTYDSFKVGNCFHCPKEGCPTMGHYADRFPLRTEKPNQSFYFLNTGTLPPFASWRHKLSIKISGNNITQGRLYITLNGTKGKTKPYEIASGKLQPGITYKKFIDSDTNVGNVTNIEFLWNKRGARQAQDTFRIEKVTDVSGKHEYETAFCSNDTVDPGIIRILTPC</sequence>
<dbReference type="PIRSF" id="PIRSF000865">
    <property type="entry name" value="Lipoprotein_lipase_LIPH"/>
    <property type="match status" value="1"/>
</dbReference>
<dbReference type="OMA" id="HARSHQF"/>
<dbReference type="InterPro" id="IPR001024">
    <property type="entry name" value="PLAT/LH2_dom"/>
</dbReference>
<protein>
    <recommendedName>
        <fullName evidence="10">Triacylglycerol lipase</fullName>
        <ecNumber evidence="10">3.1.1.3</ecNumber>
    </recommendedName>
    <alternativeName>
        <fullName evidence="10">Pancreatic lipase</fullName>
    </alternativeName>
</protein>
<dbReference type="InterPro" id="IPR016272">
    <property type="entry name" value="Lipase_LIPH"/>
</dbReference>
<evidence type="ECO:0000256" key="3">
    <source>
        <dbReference type="ARBA" id="ARBA00022525"/>
    </source>
</evidence>
<dbReference type="GO" id="GO:0004806">
    <property type="term" value="F:triacylglycerol lipase activity"/>
    <property type="evidence" value="ECO:0007669"/>
    <property type="project" value="UniProtKB-EC"/>
</dbReference>
<dbReference type="EC" id="3.1.1.3" evidence="10"/>
<name>A0A6I8P516_ORNAN</name>
<comment type="similarity">
    <text evidence="2 9">Belongs to the AB hydrolase superfamily. Lipase family.</text>
</comment>
<dbReference type="Proteomes" id="UP000002279">
    <property type="component" value="Unplaced"/>
</dbReference>
<dbReference type="PANTHER" id="PTHR11610:SF100">
    <property type="entry name" value="PANCREATIC LIPASE-RELATED PROTEIN 3"/>
    <property type="match status" value="1"/>
</dbReference>
<evidence type="ECO:0000259" key="11">
    <source>
        <dbReference type="SMART" id="SM00308"/>
    </source>
</evidence>
<evidence type="ECO:0000256" key="10">
    <source>
        <dbReference type="RuleBase" id="RU362046"/>
    </source>
</evidence>
<evidence type="ECO:0000256" key="5">
    <source>
        <dbReference type="ARBA" id="ARBA00022837"/>
    </source>
</evidence>
<keyword evidence="13" id="KW-1185">Reference proteome</keyword>
<dbReference type="GO" id="GO:0016042">
    <property type="term" value="P:lipid catabolic process"/>
    <property type="evidence" value="ECO:0007669"/>
    <property type="project" value="UniProtKB-KW"/>
</dbReference>
<dbReference type="Gene3D" id="3.40.50.1820">
    <property type="entry name" value="alpha/beta hydrolase"/>
    <property type="match status" value="1"/>
</dbReference>
<dbReference type="SUPFAM" id="SSF53474">
    <property type="entry name" value="alpha/beta-Hydrolases"/>
    <property type="match status" value="1"/>
</dbReference>
<feature type="binding site" evidence="8">
    <location>
        <position position="212"/>
    </location>
    <ligand>
        <name>Ca(2+)</name>
        <dbReference type="ChEBI" id="CHEBI:29108"/>
    </ligand>
</feature>
<evidence type="ECO:0000256" key="6">
    <source>
        <dbReference type="ARBA" id="ARBA00023157"/>
    </source>
</evidence>
<dbReference type="InterPro" id="IPR033906">
    <property type="entry name" value="Lipase_N"/>
</dbReference>
<evidence type="ECO:0000313" key="13">
    <source>
        <dbReference type="Proteomes" id="UP000002279"/>
    </source>
</evidence>
<reference evidence="12" key="2">
    <citation type="submission" date="2025-09" db="UniProtKB">
        <authorList>
            <consortium name="Ensembl"/>
        </authorList>
    </citation>
    <scope>IDENTIFICATION</scope>
    <source>
        <strain evidence="12">Glennie</strain>
    </source>
</reference>
<dbReference type="GeneTree" id="ENSGT00940000160632"/>
<dbReference type="GO" id="GO:0005576">
    <property type="term" value="C:extracellular region"/>
    <property type="evidence" value="ECO:0007669"/>
    <property type="project" value="UniProtKB-SubCell"/>
</dbReference>
<proteinExistence type="inferred from homology"/>
<dbReference type="Bgee" id="ENSOANG00000014139">
    <property type="expression patterns" value="Expressed in testis and 1 other cell type or tissue"/>
</dbReference>
<organism evidence="12 13">
    <name type="scientific">Ornithorhynchus anatinus</name>
    <name type="common">Duckbill platypus</name>
    <dbReference type="NCBI Taxonomy" id="9258"/>
    <lineage>
        <taxon>Eukaryota</taxon>
        <taxon>Metazoa</taxon>
        <taxon>Chordata</taxon>
        <taxon>Craniata</taxon>
        <taxon>Vertebrata</taxon>
        <taxon>Euteleostomi</taxon>
        <taxon>Mammalia</taxon>
        <taxon>Monotremata</taxon>
        <taxon>Ornithorhynchidae</taxon>
        <taxon>Ornithorhynchus</taxon>
    </lineage>
</organism>
<keyword evidence="10" id="KW-0443">Lipid metabolism</keyword>
<dbReference type="PRINTS" id="PR00821">
    <property type="entry name" value="TAGLIPASE"/>
</dbReference>
<comment type="subcellular location">
    <subcellularLocation>
        <location evidence="1 10">Secreted</location>
    </subcellularLocation>
</comment>
<dbReference type="InterPro" id="IPR013818">
    <property type="entry name" value="Lipase"/>
</dbReference>
<dbReference type="SMART" id="SM00308">
    <property type="entry name" value="LH2"/>
    <property type="match status" value="1"/>
</dbReference>
<dbReference type="FunFam" id="3.40.50.1820:FF:000033">
    <property type="entry name" value="Pancreatic triacylglycerol lipase"/>
    <property type="match status" value="1"/>
</dbReference>
<accession>A0A6I8P516</accession>
<dbReference type="InterPro" id="IPR000734">
    <property type="entry name" value="TAG_lipase"/>
</dbReference>
<evidence type="ECO:0000256" key="2">
    <source>
        <dbReference type="ARBA" id="ARBA00010701"/>
    </source>
</evidence>
<dbReference type="InterPro" id="IPR036392">
    <property type="entry name" value="PLAT/LH2_dom_sf"/>
</dbReference>
<dbReference type="FunFam" id="2.60.60.20:FF:000003">
    <property type="entry name" value="Triacylglycerol lipase"/>
    <property type="match status" value="1"/>
</dbReference>
<feature type="binding site" evidence="8">
    <location>
        <position position="217"/>
    </location>
    <ligand>
        <name>Ca(2+)</name>
        <dbReference type="ChEBI" id="CHEBI:29108"/>
    </ligand>
</feature>
<gene>
    <name evidence="12" type="primary">LOC100085568</name>
</gene>
<keyword evidence="3 10" id="KW-0964">Secreted</keyword>
<feature type="binding site" evidence="8">
    <location>
        <position position="214"/>
    </location>
    <ligand>
        <name>Ca(2+)</name>
        <dbReference type="ChEBI" id="CHEBI:29108"/>
    </ligand>
</feature>
<dbReference type="SUPFAM" id="SSF49723">
    <property type="entry name" value="Lipase/lipooxygenase domain (PLAT/LH2 domain)"/>
    <property type="match status" value="1"/>
</dbReference>
<evidence type="ECO:0000256" key="4">
    <source>
        <dbReference type="ARBA" id="ARBA00022723"/>
    </source>
</evidence>
<dbReference type="PANTHER" id="PTHR11610">
    <property type="entry name" value="LIPASE"/>
    <property type="match status" value="1"/>
</dbReference>
<evidence type="ECO:0000256" key="1">
    <source>
        <dbReference type="ARBA" id="ARBA00004613"/>
    </source>
</evidence>
<dbReference type="AlphaFoldDB" id="A0A6I8P516"/>
<dbReference type="GO" id="GO:0046872">
    <property type="term" value="F:metal ion binding"/>
    <property type="evidence" value="ECO:0007669"/>
    <property type="project" value="UniProtKB-KW"/>
</dbReference>
<evidence type="ECO:0000313" key="12">
    <source>
        <dbReference type="Ensembl" id="ENSOANP00000049050.1"/>
    </source>
</evidence>
<dbReference type="CDD" id="cd00707">
    <property type="entry name" value="Pancreat_lipase_like"/>
    <property type="match status" value="1"/>
</dbReference>
<feature type="active site" description="Nucleophile" evidence="7">
    <location>
        <position position="175"/>
    </location>
</feature>
<reference evidence="12" key="1">
    <citation type="submission" date="2025-08" db="UniProtKB">
        <authorList>
            <consortium name="Ensembl"/>
        </authorList>
    </citation>
    <scope>IDENTIFICATION</scope>
    <source>
        <strain evidence="12">Glennie</strain>
    </source>
</reference>
<evidence type="ECO:0000256" key="7">
    <source>
        <dbReference type="PIRSR" id="PIRSR000865-1"/>
    </source>
</evidence>
<evidence type="ECO:0000256" key="9">
    <source>
        <dbReference type="RuleBase" id="RU004262"/>
    </source>
</evidence>
<dbReference type="InterPro" id="IPR029058">
    <property type="entry name" value="AB_hydrolase_fold"/>
</dbReference>
<dbReference type="PRINTS" id="PR00823">
    <property type="entry name" value="PANCLIPASE"/>
</dbReference>
<dbReference type="Pfam" id="PF00151">
    <property type="entry name" value="Lipase"/>
    <property type="match status" value="1"/>
</dbReference>
<keyword evidence="6 10" id="KW-1015">Disulfide bond</keyword>
<dbReference type="Gene3D" id="2.60.60.20">
    <property type="entry name" value="PLAT/LH2 domain"/>
    <property type="match status" value="1"/>
</dbReference>
<keyword evidence="5 8" id="KW-0106">Calcium</keyword>
<feature type="active site" description="Charge relay system" evidence="7">
    <location>
        <position position="198"/>
    </location>
</feature>
<evidence type="ECO:0000256" key="8">
    <source>
        <dbReference type="PIRSR" id="PIRSR000865-2"/>
    </source>
</evidence>
<dbReference type="Ensembl" id="ENSOANT00000071908.1">
    <property type="protein sequence ID" value="ENSOANP00000049050.1"/>
    <property type="gene ID" value="ENSOANG00000014139.3"/>
</dbReference>
<dbReference type="InterPro" id="IPR002331">
    <property type="entry name" value="Lipase_panc"/>
</dbReference>
<keyword evidence="4 8" id="KW-0479">Metal-binding</keyword>